<dbReference type="Pfam" id="PF02685">
    <property type="entry name" value="Glucokinase"/>
    <property type="match status" value="1"/>
</dbReference>
<dbReference type="CDD" id="cd24008">
    <property type="entry name" value="ASKHA_NBD_GLK"/>
    <property type="match status" value="1"/>
</dbReference>
<dbReference type="GO" id="GO:0004340">
    <property type="term" value="F:glucokinase activity"/>
    <property type="evidence" value="ECO:0007669"/>
    <property type="project" value="UniProtKB-EC"/>
</dbReference>
<dbReference type="Gene3D" id="3.40.367.20">
    <property type="match status" value="1"/>
</dbReference>
<dbReference type="PANTHER" id="PTHR47363:SF1">
    <property type="entry name" value="GLUCOKINASE"/>
    <property type="match status" value="1"/>
</dbReference>
<keyword evidence="1 3" id="KW-0808">Transferase</keyword>
<dbReference type="AlphaFoldDB" id="A0A3B0YGX9"/>
<evidence type="ECO:0000256" key="1">
    <source>
        <dbReference type="ARBA" id="ARBA00022679"/>
    </source>
</evidence>
<accession>A0A3B0YGX9</accession>
<dbReference type="SUPFAM" id="SSF53067">
    <property type="entry name" value="Actin-like ATPase domain"/>
    <property type="match status" value="1"/>
</dbReference>
<dbReference type="NCBIfam" id="TIGR00749">
    <property type="entry name" value="glk"/>
    <property type="match status" value="1"/>
</dbReference>
<evidence type="ECO:0000313" key="3">
    <source>
        <dbReference type="EMBL" id="VAW78651.1"/>
    </source>
</evidence>
<sequence>MNILTGDIGGTHTRLALVTHDAGHFRLMHITRYSSRDFDGLQPIIKTFLHDTPDAQPEQAAFGVAGPVVNGRCQTTNLPWEVSESALSEALGIAHAHLMNDLEAQAWGIDTLDGDALTSLQTGQATKTGNKAVIAAGTGLGQAGLTFDGVRHRPFACEGGHTDFAPQTDRDVALLRSVQVRYGHVSWERFVSGPGLVELFRQVLTTSHATAPEWLNDPQQDAAANISQRALAGNDGLCVEALDWFVELYGRESGNLALKLNATAGIYLGGGIAPKILSALTTGRFMAAFMDKGRMSELLSAVPVKVICEEYTALYGLARYAVLEDAT</sequence>
<organism evidence="3">
    <name type="scientific">hydrothermal vent metagenome</name>
    <dbReference type="NCBI Taxonomy" id="652676"/>
    <lineage>
        <taxon>unclassified sequences</taxon>
        <taxon>metagenomes</taxon>
        <taxon>ecological metagenomes</taxon>
    </lineage>
</organism>
<dbReference type="GO" id="GO:0005536">
    <property type="term" value="F:D-glucose binding"/>
    <property type="evidence" value="ECO:0007669"/>
    <property type="project" value="InterPro"/>
</dbReference>
<evidence type="ECO:0000256" key="2">
    <source>
        <dbReference type="ARBA" id="ARBA00022777"/>
    </source>
</evidence>
<gene>
    <name evidence="3" type="ORF">MNBD_GAMMA14-1453</name>
</gene>
<dbReference type="EMBL" id="UOFM01000274">
    <property type="protein sequence ID" value="VAW78651.1"/>
    <property type="molecule type" value="Genomic_DNA"/>
</dbReference>
<dbReference type="InterPro" id="IPR043129">
    <property type="entry name" value="ATPase_NBD"/>
</dbReference>
<keyword evidence="2 3" id="KW-0418">Kinase</keyword>
<dbReference type="HAMAP" id="MF_00524">
    <property type="entry name" value="Glucokinase"/>
    <property type="match status" value="1"/>
</dbReference>
<name>A0A3B0YGX9_9ZZZZ</name>
<dbReference type="GO" id="GO:0006096">
    <property type="term" value="P:glycolytic process"/>
    <property type="evidence" value="ECO:0007669"/>
    <property type="project" value="InterPro"/>
</dbReference>
<dbReference type="Gene3D" id="3.30.420.40">
    <property type="match status" value="1"/>
</dbReference>
<proteinExistence type="inferred from homology"/>
<dbReference type="PANTHER" id="PTHR47363">
    <property type="entry name" value="GLUCOKINASE"/>
    <property type="match status" value="1"/>
</dbReference>
<dbReference type="InterPro" id="IPR003836">
    <property type="entry name" value="Glucokinase"/>
</dbReference>
<reference evidence="3" key="1">
    <citation type="submission" date="2018-06" db="EMBL/GenBank/DDBJ databases">
        <authorList>
            <person name="Zhirakovskaya E."/>
        </authorList>
    </citation>
    <scope>NUCLEOTIDE SEQUENCE</scope>
</reference>
<protein>
    <submittedName>
        <fullName evidence="3">Glucokinase</fullName>
        <ecNumber evidence="3">2.7.1.2</ecNumber>
    </submittedName>
</protein>
<dbReference type="EC" id="2.7.1.2" evidence="3"/>
<dbReference type="GO" id="GO:0005524">
    <property type="term" value="F:ATP binding"/>
    <property type="evidence" value="ECO:0007669"/>
    <property type="project" value="InterPro"/>
</dbReference>